<dbReference type="EMBL" id="BMRP01000005">
    <property type="protein sequence ID" value="GGU54882.1"/>
    <property type="molecule type" value="Genomic_DNA"/>
</dbReference>
<name>A0ABQ2UUP3_9ACTN</name>
<keyword evidence="2" id="KW-1185">Reference proteome</keyword>
<reference evidence="2" key="1">
    <citation type="journal article" date="2019" name="Int. J. Syst. Evol. Microbiol.">
        <title>The Global Catalogue of Microorganisms (GCM) 10K type strain sequencing project: providing services to taxonomists for standard genome sequencing and annotation.</title>
        <authorList>
            <consortium name="The Broad Institute Genomics Platform"/>
            <consortium name="The Broad Institute Genome Sequencing Center for Infectious Disease"/>
            <person name="Wu L."/>
            <person name="Ma J."/>
        </authorList>
    </citation>
    <scope>NUCLEOTIDE SEQUENCE [LARGE SCALE GENOMIC DNA]</scope>
    <source>
        <strain evidence="2">JCM 3399</strain>
    </source>
</reference>
<protein>
    <recommendedName>
        <fullName evidence="3">Glycosyltransferase</fullName>
    </recommendedName>
</protein>
<comment type="caution">
    <text evidence="1">The sequence shown here is derived from an EMBL/GenBank/DDBJ whole genome shotgun (WGS) entry which is preliminary data.</text>
</comment>
<dbReference type="RefSeq" id="WP_189298452.1">
    <property type="nucleotide sequence ID" value="NZ_BMRP01000005.1"/>
</dbReference>
<proteinExistence type="predicted"/>
<gene>
    <name evidence="1" type="ORF">GCM10010211_19460</name>
</gene>
<organism evidence="1 2">
    <name type="scientific">Streptomyces albospinus</name>
    <dbReference type="NCBI Taxonomy" id="285515"/>
    <lineage>
        <taxon>Bacteria</taxon>
        <taxon>Bacillati</taxon>
        <taxon>Actinomycetota</taxon>
        <taxon>Actinomycetes</taxon>
        <taxon>Kitasatosporales</taxon>
        <taxon>Streptomycetaceae</taxon>
        <taxon>Streptomyces</taxon>
    </lineage>
</organism>
<evidence type="ECO:0000313" key="2">
    <source>
        <dbReference type="Proteomes" id="UP000654471"/>
    </source>
</evidence>
<accession>A0ABQ2UUP3</accession>
<evidence type="ECO:0000313" key="1">
    <source>
        <dbReference type="EMBL" id="GGU54882.1"/>
    </source>
</evidence>
<evidence type="ECO:0008006" key="3">
    <source>
        <dbReference type="Google" id="ProtNLM"/>
    </source>
</evidence>
<dbReference type="Proteomes" id="UP000654471">
    <property type="component" value="Unassembled WGS sequence"/>
</dbReference>
<sequence length="377" mass="39812">MATMHVSSAVMTHPRRRERAEGLARRLGLDTVVVDPSPHEAPSALRTAVCAWQAVAPGATHHLVVQDDVSAAAGFLSQVARAVARHPSEALAFYTHWNSRNGAAVRLAALAGAAWVRGVPEEFTPTQAVCLPAAQAGAFHRYAGGSGEVHDDEILSELLRRTGRMGLLAVPNVVEHLDTDSISGHAWHGLRRSACLVNAAGVGDLLGSGRVLESVDCLPYMRRGAAHLRVEGPDGALGTRGHALWRDALPTAGLDPDEVLELVRGHRPADAAAAVARHFGSPYADELWIHCLLLGWRAASLAPQFAPPAGQDPFGGLGERIRATAVSTIGVGGLPPAVRHRVSADRFRLMAEYAWTGVRAGRTLAAPAEAGHSTSRP</sequence>